<dbReference type="Pfam" id="PF07568">
    <property type="entry name" value="HisKA_2"/>
    <property type="match status" value="1"/>
</dbReference>
<feature type="coiled-coil region" evidence="8">
    <location>
        <begin position="407"/>
        <end position="438"/>
    </location>
</feature>
<evidence type="ECO:0000256" key="6">
    <source>
        <dbReference type="ARBA" id="ARBA00022777"/>
    </source>
</evidence>
<evidence type="ECO:0000313" key="15">
    <source>
        <dbReference type="Proteomes" id="UP000036908"/>
    </source>
</evidence>
<feature type="domain" description="Histidine kinase/HSP90-like ATPase" evidence="10">
    <location>
        <begin position="551"/>
        <end position="642"/>
    </location>
</feature>
<evidence type="ECO:0000256" key="3">
    <source>
        <dbReference type="ARBA" id="ARBA00022553"/>
    </source>
</evidence>
<evidence type="ECO:0000256" key="1">
    <source>
        <dbReference type="ARBA" id="ARBA00000085"/>
    </source>
</evidence>
<keyword evidence="3" id="KW-0597">Phosphoprotein</keyword>
<organism evidence="14 15">
    <name type="scientific">Roseivirga seohaensis subsp. aquiponti</name>
    <dbReference type="NCBI Taxonomy" id="1566026"/>
    <lineage>
        <taxon>Bacteria</taxon>
        <taxon>Pseudomonadati</taxon>
        <taxon>Bacteroidota</taxon>
        <taxon>Cytophagia</taxon>
        <taxon>Cytophagales</taxon>
        <taxon>Roseivirgaceae</taxon>
        <taxon>Roseivirga</taxon>
    </lineage>
</organism>
<keyword evidence="9" id="KW-0472">Membrane</keyword>
<evidence type="ECO:0000256" key="2">
    <source>
        <dbReference type="ARBA" id="ARBA00012438"/>
    </source>
</evidence>
<dbReference type="InterPro" id="IPR003594">
    <property type="entry name" value="HATPase_dom"/>
</dbReference>
<dbReference type="InterPro" id="IPR036890">
    <property type="entry name" value="HATPase_C_sf"/>
</dbReference>
<dbReference type="EC" id="2.7.13.3" evidence="2"/>
<dbReference type="GO" id="GO:0005524">
    <property type="term" value="F:ATP binding"/>
    <property type="evidence" value="ECO:0007669"/>
    <property type="project" value="UniProtKB-KW"/>
</dbReference>
<dbReference type="Proteomes" id="UP000036908">
    <property type="component" value="Unassembled WGS sequence"/>
</dbReference>
<evidence type="ECO:0000256" key="7">
    <source>
        <dbReference type="ARBA" id="ARBA00022840"/>
    </source>
</evidence>
<dbReference type="InterPro" id="IPR011495">
    <property type="entry name" value="Sig_transdc_His_kin_sub2_dim/P"/>
</dbReference>
<feature type="transmembrane region" description="Helical" evidence="9">
    <location>
        <begin position="343"/>
        <end position="366"/>
    </location>
</feature>
<evidence type="ECO:0000256" key="8">
    <source>
        <dbReference type="SAM" id="Coils"/>
    </source>
</evidence>
<name>A0A0L8AL57_9BACT</name>
<feature type="transmembrane region" description="Helical" evidence="9">
    <location>
        <begin position="255"/>
        <end position="271"/>
    </location>
</feature>
<evidence type="ECO:0000259" key="10">
    <source>
        <dbReference type="Pfam" id="PF02518"/>
    </source>
</evidence>
<dbReference type="PANTHER" id="PTHR41523">
    <property type="entry name" value="TWO-COMPONENT SYSTEM SENSOR PROTEIN"/>
    <property type="match status" value="1"/>
</dbReference>
<comment type="caution">
    <text evidence="14">The sequence shown here is derived from an EMBL/GenBank/DDBJ whole genome shotgun (WGS) entry which is preliminary data.</text>
</comment>
<keyword evidence="9" id="KW-0812">Transmembrane</keyword>
<dbReference type="Gene3D" id="2.60.40.2380">
    <property type="match status" value="1"/>
</dbReference>
<dbReference type="GO" id="GO:0004673">
    <property type="term" value="F:protein histidine kinase activity"/>
    <property type="evidence" value="ECO:0007669"/>
    <property type="project" value="UniProtKB-EC"/>
</dbReference>
<dbReference type="OrthoDB" id="9767435at2"/>
<evidence type="ECO:0000256" key="9">
    <source>
        <dbReference type="SAM" id="Phobius"/>
    </source>
</evidence>
<keyword evidence="8" id="KW-0175">Coiled coil</keyword>
<evidence type="ECO:0000259" key="11">
    <source>
        <dbReference type="Pfam" id="PF07568"/>
    </source>
</evidence>
<accession>A0A0L8AL57</accession>
<feature type="transmembrane region" description="Helical" evidence="9">
    <location>
        <begin position="216"/>
        <end position="235"/>
    </location>
</feature>
<feature type="transmembrane region" description="Helical" evidence="9">
    <location>
        <begin position="372"/>
        <end position="394"/>
    </location>
</feature>
<proteinExistence type="predicted"/>
<dbReference type="PANTHER" id="PTHR41523:SF8">
    <property type="entry name" value="ETHYLENE RESPONSE SENSOR PROTEIN"/>
    <property type="match status" value="1"/>
</dbReference>
<keyword evidence="5" id="KW-0547">Nucleotide-binding</keyword>
<comment type="catalytic activity">
    <reaction evidence="1">
        <text>ATP + protein L-histidine = ADP + protein N-phospho-L-histidine.</text>
        <dbReference type="EC" id="2.7.13.3"/>
    </reaction>
</comment>
<feature type="domain" description="7TM-DISM receptor extracellular" evidence="13">
    <location>
        <begin position="50"/>
        <end position="165"/>
    </location>
</feature>
<dbReference type="Pfam" id="PF07695">
    <property type="entry name" value="7TMR-DISM_7TM"/>
    <property type="match status" value="1"/>
</dbReference>
<keyword evidence="15" id="KW-1185">Reference proteome</keyword>
<dbReference type="AlphaFoldDB" id="A0A0L8AL57"/>
<dbReference type="PATRIC" id="fig|1566026.4.peg.3628"/>
<feature type="transmembrane region" description="Helical" evidence="9">
    <location>
        <begin position="190"/>
        <end position="209"/>
    </location>
</feature>
<dbReference type="SUPFAM" id="SSF55874">
    <property type="entry name" value="ATPase domain of HSP90 chaperone/DNA topoisomerase II/histidine kinase"/>
    <property type="match status" value="1"/>
</dbReference>
<protein>
    <recommendedName>
        <fullName evidence="2">histidine kinase</fullName>
        <ecNumber evidence="2">2.7.13.3</ecNumber>
    </recommendedName>
</protein>
<evidence type="ECO:0000313" key="14">
    <source>
        <dbReference type="EMBL" id="KOF02957.1"/>
    </source>
</evidence>
<dbReference type="Gene3D" id="3.30.450.20">
    <property type="entry name" value="PAS domain"/>
    <property type="match status" value="1"/>
</dbReference>
<keyword evidence="6" id="KW-0418">Kinase</keyword>
<feature type="transmembrane region" description="Helical" evidence="9">
    <location>
        <begin position="283"/>
        <end position="308"/>
    </location>
</feature>
<dbReference type="InterPro" id="IPR011623">
    <property type="entry name" value="7TMR_DISM_rcpt_extracell_dom1"/>
</dbReference>
<keyword evidence="7" id="KW-0067">ATP-binding</keyword>
<reference evidence="15" key="1">
    <citation type="submission" date="2014-11" db="EMBL/GenBank/DDBJ databases">
        <title>Genome sequencing of Roseivirga sp. D-25.</title>
        <authorList>
            <person name="Selvaratnam C."/>
            <person name="Thevarajoo S."/>
            <person name="Goh K.M."/>
            <person name="Eee R."/>
            <person name="Chan K.-G."/>
            <person name="Chong C.S."/>
        </authorList>
    </citation>
    <scope>NUCLEOTIDE SEQUENCE [LARGE SCALE GENOMIC DNA]</scope>
    <source>
        <strain evidence="15">D-25</strain>
    </source>
</reference>
<evidence type="ECO:0000259" key="13">
    <source>
        <dbReference type="Pfam" id="PF07696"/>
    </source>
</evidence>
<dbReference type="RefSeq" id="WP_053223382.1">
    <property type="nucleotide sequence ID" value="NZ_JSVA01000009.1"/>
</dbReference>
<feature type="domain" description="Signal transduction histidine kinase subgroup 2 dimerisation and phosphoacceptor" evidence="11">
    <location>
        <begin position="452"/>
        <end position="525"/>
    </location>
</feature>
<keyword evidence="9" id="KW-1133">Transmembrane helix</keyword>
<sequence length="653" mass="75162">MLQLEILKKHTGFVWGIILLVLLHSSSVLHAQEVITIDSPLFDFSVSKGKSLLVFEDTTDALTLNDIIENPPFNNQVTGPNNITGFYWIKLSLQNTTSNDLEVIVEGFRSINSQLFQVLENGEIFTARYGSFQKKSGLNPGDSRAHVSFILKKGVTHDIYFRVHGRAFKGNFMDSKTFRTKKTQAQVQDLLFFGACLIFVIYSLIQFGVYRYMPYLWLAMFALGMGMYAFSVQNYFVDWILPNAPKTGLNFTMPWSQFGHLGMLLLAISFLELKRKFPFWYKVFIGLIILTVLRTVIGVVLTAVYQNYGLMTDMSIKLLMIDIALFHIMLFALWKKVEKSRKVFLVGLIIFGLTLIIASLTWKYIFVSKSVVLLYTSSLGSLVQVLIFSIAIGIRMRQHEKEKNLALKRLNIVLHEQNKKIENEVAERTREIEDQKIVLQERNERIETLFKEIHHRVKNNLQLISSLLNMQQEWSGTEDSAKAIEESRSRVVAMSMIHQFLYRTDDIATIDFRDYVIELAEKINSIQTENIEYHLSVDFDCHPNFDLDTSISLGLILNELLTNSYKHAISKNHYLEILLKLHLRKDGMFNLTCQDNGYPMPHTFEQMTKKGFGLKLASRLTKQLHGSLSYSYNSGNTFTIVFADEKKRMTLVD</sequence>
<dbReference type="InterPro" id="IPR011622">
    <property type="entry name" value="7TMR_DISM_rcpt_extracell_dom2"/>
</dbReference>
<dbReference type="Pfam" id="PF02518">
    <property type="entry name" value="HATPase_c"/>
    <property type="match status" value="1"/>
</dbReference>
<evidence type="ECO:0000259" key="12">
    <source>
        <dbReference type="Pfam" id="PF07695"/>
    </source>
</evidence>
<dbReference type="EMBL" id="JSVA01000009">
    <property type="protein sequence ID" value="KOF02957.1"/>
    <property type="molecule type" value="Genomic_DNA"/>
</dbReference>
<gene>
    <name evidence="14" type="ORF">OB69_08975</name>
</gene>
<evidence type="ECO:0000256" key="5">
    <source>
        <dbReference type="ARBA" id="ARBA00022741"/>
    </source>
</evidence>
<feature type="domain" description="7TM-DISM receptor extracellular" evidence="12">
    <location>
        <begin position="189"/>
        <end position="394"/>
    </location>
</feature>
<evidence type="ECO:0000256" key="4">
    <source>
        <dbReference type="ARBA" id="ARBA00022679"/>
    </source>
</evidence>
<feature type="transmembrane region" description="Helical" evidence="9">
    <location>
        <begin position="314"/>
        <end position="334"/>
    </location>
</feature>
<dbReference type="Pfam" id="PF07696">
    <property type="entry name" value="7TMR-DISMED2"/>
    <property type="match status" value="1"/>
</dbReference>
<keyword evidence="4" id="KW-0808">Transferase</keyword>
<dbReference type="Gene3D" id="3.30.565.10">
    <property type="entry name" value="Histidine kinase-like ATPase, C-terminal domain"/>
    <property type="match status" value="1"/>
</dbReference>